<accession>A0A023B9X7</accession>
<feature type="compositionally biased region" description="Basic and acidic residues" evidence="1">
    <location>
        <begin position="1"/>
        <end position="10"/>
    </location>
</feature>
<keyword evidence="3" id="KW-1185">Reference proteome</keyword>
<dbReference type="VEuPathDB" id="CryptoDB:GNI_044840"/>
<evidence type="ECO:0000256" key="1">
    <source>
        <dbReference type="SAM" id="MobiDB-lite"/>
    </source>
</evidence>
<gene>
    <name evidence="2" type="ORF">GNI_044840</name>
</gene>
<dbReference type="GeneID" id="22911693"/>
<evidence type="ECO:0000313" key="2">
    <source>
        <dbReference type="EMBL" id="EZG76511.1"/>
    </source>
</evidence>
<protein>
    <submittedName>
        <fullName evidence="2">Uncharacterized protein</fullName>
    </submittedName>
</protein>
<comment type="caution">
    <text evidence="2">The sequence shown here is derived from an EMBL/GenBank/DDBJ whole genome shotgun (WGS) entry which is preliminary data.</text>
</comment>
<proteinExistence type="predicted"/>
<dbReference type="AlphaFoldDB" id="A0A023B9X7"/>
<name>A0A023B9X7_GRENI</name>
<organism evidence="2 3">
    <name type="scientific">Gregarina niphandrodes</name>
    <name type="common">Septate eugregarine</name>
    <dbReference type="NCBI Taxonomy" id="110365"/>
    <lineage>
        <taxon>Eukaryota</taxon>
        <taxon>Sar</taxon>
        <taxon>Alveolata</taxon>
        <taxon>Apicomplexa</taxon>
        <taxon>Conoidasida</taxon>
        <taxon>Gregarinasina</taxon>
        <taxon>Eugregarinorida</taxon>
        <taxon>Gregarinidae</taxon>
        <taxon>Gregarina</taxon>
    </lineage>
</organism>
<reference evidence="2" key="1">
    <citation type="submission" date="2013-12" db="EMBL/GenBank/DDBJ databases">
        <authorList>
            <person name="Omoto C.K."/>
            <person name="Sibley D."/>
            <person name="Venepally P."/>
            <person name="Hadjithomas M."/>
            <person name="Karamycheva S."/>
            <person name="Brunk B."/>
            <person name="Roos D."/>
            <person name="Caler E."/>
            <person name="Lorenzi H."/>
        </authorList>
    </citation>
    <scope>NUCLEOTIDE SEQUENCE</scope>
</reference>
<feature type="compositionally biased region" description="Basic residues" evidence="1">
    <location>
        <begin position="110"/>
        <end position="119"/>
    </location>
</feature>
<dbReference type="RefSeq" id="XP_011129571.1">
    <property type="nucleotide sequence ID" value="XM_011131269.1"/>
</dbReference>
<dbReference type="Proteomes" id="UP000019763">
    <property type="component" value="Unassembled WGS sequence"/>
</dbReference>
<sequence>MKTEELVVKIDEEEELEEESNRSSRRRVPPAAEDSNALHVDIGDGEEEEPSGANNETERTNKKVKRSVNLRSLIAKFQAPPATGSNAGGDADPYSWFESKDVQQQQHKAGLAKKTSKRH</sequence>
<dbReference type="EMBL" id="AFNH02000343">
    <property type="protein sequence ID" value="EZG76511.1"/>
    <property type="molecule type" value="Genomic_DNA"/>
</dbReference>
<evidence type="ECO:0000313" key="3">
    <source>
        <dbReference type="Proteomes" id="UP000019763"/>
    </source>
</evidence>
<feature type="region of interest" description="Disordered" evidence="1">
    <location>
        <begin position="1"/>
        <end position="119"/>
    </location>
</feature>